<sequence length="230" mass="25402">MAPSRECFHGWQEMTPTALSTLQFSPTELTAVISQAISGALNSPGIINACPALSTSEPGTSAQERTLVEDITSKKLAALANTMAAEYKCLYTDVGINRRVSDGGAWNKCGLAPTIKDGSVALPAHKYLPFGFKKVPHVIVADDAFALKTYIMKPYPQKGLIEDKWIYNYCLSCAKKNCRVYIAKILKQCNPSLDVVLYRATPHTSKGVRPCQMMMLEREIRPSYLHWNPT</sequence>
<evidence type="ECO:0000313" key="1">
    <source>
        <dbReference type="EMBL" id="CAH3131946.1"/>
    </source>
</evidence>
<proteinExistence type="predicted"/>
<comment type="caution">
    <text evidence="1">The sequence shown here is derived from an EMBL/GenBank/DDBJ whole genome shotgun (WGS) entry which is preliminary data.</text>
</comment>
<keyword evidence="2" id="KW-1185">Reference proteome</keyword>
<dbReference type="EMBL" id="CALNXK010000050">
    <property type="protein sequence ID" value="CAH3131946.1"/>
    <property type="molecule type" value="Genomic_DNA"/>
</dbReference>
<evidence type="ECO:0000313" key="2">
    <source>
        <dbReference type="Proteomes" id="UP001159405"/>
    </source>
</evidence>
<protein>
    <recommendedName>
        <fullName evidence="3">DDE Tnp4 domain-containing protein</fullName>
    </recommendedName>
</protein>
<reference evidence="1 2" key="1">
    <citation type="submission" date="2022-05" db="EMBL/GenBank/DDBJ databases">
        <authorList>
            <consortium name="Genoscope - CEA"/>
            <person name="William W."/>
        </authorList>
    </citation>
    <scope>NUCLEOTIDE SEQUENCE [LARGE SCALE GENOMIC DNA]</scope>
</reference>
<evidence type="ECO:0008006" key="3">
    <source>
        <dbReference type="Google" id="ProtNLM"/>
    </source>
</evidence>
<accession>A0ABN8P731</accession>
<gene>
    <name evidence="1" type="ORF">PLOB_00036351</name>
</gene>
<organism evidence="1 2">
    <name type="scientific">Porites lobata</name>
    <dbReference type="NCBI Taxonomy" id="104759"/>
    <lineage>
        <taxon>Eukaryota</taxon>
        <taxon>Metazoa</taxon>
        <taxon>Cnidaria</taxon>
        <taxon>Anthozoa</taxon>
        <taxon>Hexacorallia</taxon>
        <taxon>Scleractinia</taxon>
        <taxon>Fungiina</taxon>
        <taxon>Poritidae</taxon>
        <taxon>Porites</taxon>
    </lineage>
</organism>
<dbReference type="Proteomes" id="UP001159405">
    <property type="component" value="Unassembled WGS sequence"/>
</dbReference>
<name>A0ABN8P731_9CNID</name>